<gene>
    <name evidence="2" type="ORF">D7231_10710</name>
</gene>
<name>A0A3B0BQ25_9ACTN</name>
<reference evidence="2 3" key="1">
    <citation type="journal article" date="2015" name="Antonie Van Leeuwenhoek">
        <title>Streptomyces klenkii sp. nov., isolated from deep marine sediment.</title>
        <authorList>
            <person name="Veyisoglu A."/>
            <person name="Sahin N."/>
        </authorList>
    </citation>
    <scope>NUCLEOTIDE SEQUENCE [LARGE SCALE GENOMIC DNA]</scope>
    <source>
        <strain evidence="2 3">KCTC 29202</strain>
    </source>
</reference>
<dbReference type="OrthoDB" id="2677885at2"/>
<evidence type="ECO:0000313" key="2">
    <source>
        <dbReference type="EMBL" id="RKN74349.1"/>
    </source>
</evidence>
<feature type="signal peptide" evidence="1">
    <location>
        <begin position="1"/>
        <end position="30"/>
    </location>
</feature>
<dbReference type="EMBL" id="RBAM01000004">
    <property type="protein sequence ID" value="RKN74349.1"/>
    <property type="molecule type" value="Genomic_DNA"/>
</dbReference>
<dbReference type="AlphaFoldDB" id="A0A3B0BQ25"/>
<comment type="caution">
    <text evidence="2">The sequence shown here is derived from an EMBL/GenBank/DDBJ whole genome shotgun (WGS) entry which is preliminary data.</text>
</comment>
<sequence>MRFKRLAVAGAIAIAAAGSGLLAATTPASASTDQFTESCSSGYACLFYHQNYTGAIYKQYNNDANYGNNHFVTSSSTRGDSGSGLVVRNNAASVDNWDFSNAITIYYSPNYTGVHQRIAAGGAANLIPALRNNNASGKFG</sequence>
<keyword evidence="3" id="KW-1185">Reference proteome</keyword>
<dbReference type="Pfam" id="PF03995">
    <property type="entry name" value="Inhibitor_I36"/>
    <property type="match status" value="1"/>
</dbReference>
<protein>
    <recommendedName>
        <fullName evidence="4">Peptidase M23</fullName>
    </recommendedName>
</protein>
<organism evidence="2 3">
    <name type="scientific">Streptomyces klenkii</name>
    <dbReference type="NCBI Taxonomy" id="1420899"/>
    <lineage>
        <taxon>Bacteria</taxon>
        <taxon>Bacillati</taxon>
        <taxon>Actinomycetota</taxon>
        <taxon>Actinomycetes</taxon>
        <taxon>Kitasatosporales</taxon>
        <taxon>Streptomycetaceae</taxon>
        <taxon>Streptomyces</taxon>
    </lineage>
</organism>
<accession>A0A3B0BQ25</accession>
<feature type="chain" id="PRO_5017229042" description="Peptidase M23" evidence="1">
    <location>
        <begin position="31"/>
        <end position="140"/>
    </location>
</feature>
<dbReference type="Proteomes" id="UP000270343">
    <property type="component" value="Unassembled WGS sequence"/>
</dbReference>
<proteinExistence type="predicted"/>
<keyword evidence="1" id="KW-0732">Signal</keyword>
<evidence type="ECO:0008006" key="4">
    <source>
        <dbReference type="Google" id="ProtNLM"/>
    </source>
</evidence>
<dbReference type="RefSeq" id="WP_120754821.1">
    <property type="nucleotide sequence ID" value="NZ_JBFADQ010000020.1"/>
</dbReference>
<evidence type="ECO:0000256" key="1">
    <source>
        <dbReference type="SAM" id="SignalP"/>
    </source>
</evidence>
<evidence type="ECO:0000313" key="3">
    <source>
        <dbReference type="Proteomes" id="UP000270343"/>
    </source>
</evidence>